<keyword evidence="2" id="KW-0106">Calcium</keyword>
<keyword evidence="3" id="KW-0325">Glycoprotein</keyword>
<sequence length="106" mass="12015">MQKLEMLRKAGGRDSDVCGCVVTVFQRSHCDAAVPCLFNVAEDPCEMDNVASSRPTELARLRQMLKAYNQTYVTALAPPADPTSNPKYWNYTWTNWKDYPRPAIID</sequence>
<dbReference type="SUPFAM" id="SSF53649">
    <property type="entry name" value="Alkaline phosphatase-like"/>
    <property type="match status" value="1"/>
</dbReference>
<accession>A0ABQ9GHH7</accession>
<evidence type="ECO:0000256" key="2">
    <source>
        <dbReference type="ARBA" id="ARBA00022837"/>
    </source>
</evidence>
<gene>
    <name evidence="4" type="ORF">PR048_027807</name>
</gene>
<keyword evidence="1" id="KW-0479">Metal-binding</keyword>
<protein>
    <submittedName>
        <fullName evidence="4">Uncharacterized protein</fullName>
    </submittedName>
</protein>
<organism evidence="4 5">
    <name type="scientific">Dryococelus australis</name>
    <dbReference type="NCBI Taxonomy" id="614101"/>
    <lineage>
        <taxon>Eukaryota</taxon>
        <taxon>Metazoa</taxon>
        <taxon>Ecdysozoa</taxon>
        <taxon>Arthropoda</taxon>
        <taxon>Hexapoda</taxon>
        <taxon>Insecta</taxon>
        <taxon>Pterygota</taxon>
        <taxon>Neoptera</taxon>
        <taxon>Polyneoptera</taxon>
        <taxon>Phasmatodea</taxon>
        <taxon>Verophasmatodea</taxon>
        <taxon>Anareolatae</taxon>
        <taxon>Phasmatidae</taxon>
        <taxon>Eurycanthinae</taxon>
        <taxon>Dryococelus</taxon>
    </lineage>
</organism>
<reference evidence="4 5" key="1">
    <citation type="submission" date="2023-02" db="EMBL/GenBank/DDBJ databases">
        <title>LHISI_Scaffold_Assembly.</title>
        <authorList>
            <person name="Stuart O.P."/>
            <person name="Cleave R."/>
            <person name="Magrath M.J.L."/>
            <person name="Mikheyev A.S."/>
        </authorList>
    </citation>
    <scope>NUCLEOTIDE SEQUENCE [LARGE SCALE GENOMIC DNA]</scope>
    <source>
        <strain evidence="4">Daus_M_001</strain>
        <tissue evidence="4">Leg muscle</tissue>
    </source>
</reference>
<keyword evidence="5" id="KW-1185">Reference proteome</keyword>
<name>A0ABQ9GHH7_9NEOP</name>
<evidence type="ECO:0000256" key="1">
    <source>
        <dbReference type="ARBA" id="ARBA00022723"/>
    </source>
</evidence>
<dbReference type="EMBL" id="JARBHB010000012">
    <property type="protein sequence ID" value="KAJ8871485.1"/>
    <property type="molecule type" value="Genomic_DNA"/>
</dbReference>
<proteinExistence type="predicted"/>
<dbReference type="InterPro" id="IPR017850">
    <property type="entry name" value="Alkaline_phosphatase_core_sf"/>
</dbReference>
<dbReference type="Proteomes" id="UP001159363">
    <property type="component" value="Chromosome 11"/>
</dbReference>
<dbReference type="PANTHER" id="PTHR10342:SF264">
    <property type="entry name" value="MIP05773P-RELATED"/>
    <property type="match status" value="1"/>
</dbReference>
<dbReference type="InterPro" id="IPR047115">
    <property type="entry name" value="ARSB"/>
</dbReference>
<evidence type="ECO:0000313" key="5">
    <source>
        <dbReference type="Proteomes" id="UP001159363"/>
    </source>
</evidence>
<dbReference type="PANTHER" id="PTHR10342">
    <property type="entry name" value="ARYLSULFATASE"/>
    <property type="match status" value="1"/>
</dbReference>
<dbReference type="Gene3D" id="3.30.1120.10">
    <property type="match status" value="1"/>
</dbReference>
<comment type="caution">
    <text evidence="4">The sequence shown here is derived from an EMBL/GenBank/DDBJ whole genome shotgun (WGS) entry which is preliminary data.</text>
</comment>
<evidence type="ECO:0000256" key="3">
    <source>
        <dbReference type="ARBA" id="ARBA00023180"/>
    </source>
</evidence>
<evidence type="ECO:0000313" key="4">
    <source>
        <dbReference type="EMBL" id="KAJ8871485.1"/>
    </source>
</evidence>